<feature type="domain" description="RNA polymerase sigma-70 region 2" evidence="5">
    <location>
        <begin position="24"/>
        <end position="89"/>
    </location>
</feature>
<dbReference type="InterPro" id="IPR014327">
    <property type="entry name" value="RNA_pol_sigma70_bacteroid"/>
</dbReference>
<dbReference type="Gene3D" id="1.10.1740.10">
    <property type="match status" value="1"/>
</dbReference>
<keyword evidence="3" id="KW-0731">Sigma factor</keyword>
<dbReference type="NCBIfam" id="TIGR02937">
    <property type="entry name" value="sigma70-ECF"/>
    <property type="match status" value="1"/>
</dbReference>
<organism evidence="7">
    <name type="scientific">Paraprevotella clara</name>
    <dbReference type="NCBI Taxonomy" id="454154"/>
    <lineage>
        <taxon>Bacteria</taxon>
        <taxon>Pseudomonadati</taxon>
        <taxon>Bacteroidota</taxon>
        <taxon>Bacteroidia</taxon>
        <taxon>Bacteroidales</taxon>
        <taxon>Prevotellaceae</taxon>
        <taxon>Paraprevotella</taxon>
    </lineage>
</organism>
<dbReference type="Gene3D" id="1.10.10.10">
    <property type="entry name" value="Winged helix-like DNA-binding domain superfamily/Winged helix DNA-binding domain"/>
    <property type="match status" value="1"/>
</dbReference>
<dbReference type="InterPro" id="IPR013324">
    <property type="entry name" value="RNA_pol_sigma_r3/r4-like"/>
</dbReference>
<dbReference type="NCBIfam" id="TIGR02985">
    <property type="entry name" value="Sig70_bacteroi1"/>
    <property type="match status" value="1"/>
</dbReference>
<evidence type="ECO:0000259" key="6">
    <source>
        <dbReference type="Pfam" id="PF08281"/>
    </source>
</evidence>
<dbReference type="InterPro" id="IPR039425">
    <property type="entry name" value="RNA_pol_sigma-70-like"/>
</dbReference>
<dbReference type="InterPro" id="IPR014284">
    <property type="entry name" value="RNA_pol_sigma-70_dom"/>
</dbReference>
<dbReference type="PANTHER" id="PTHR43133:SF46">
    <property type="entry name" value="RNA POLYMERASE SIGMA-70 FACTOR ECF SUBFAMILY"/>
    <property type="match status" value="1"/>
</dbReference>
<protein>
    <submittedName>
        <fullName evidence="7">ECF RNA polymerase sigma-E factor</fullName>
    </submittedName>
</protein>
<keyword evidence="2" id="KW-0805">Transcription regulation</keyword>
<name>A0A6N3F592_9BACT</name>
<dbReference type="CDD" id="cd06171">
    <property type="entry name" value="Sigma70_r4"/>
    <property type="match status" value="1"/>
</dbReference>
<dbReference type="Pfam" id="PF08281">
    <property type="entry name" value="Sigma70_r4_2"/>
    <property type="match status" value="1"/>
</dbReference>
<dbReference type="AlphaFoldDB" id="A0A6N3F592"/>
<sequence>MDTGDNELIKCIKEGDLKAFEKVFKDYYALMCSVAMDYVNDSAMCQTLTEDVLLNLWEKKNELVITTSLRAYLLRAVRNKCIDHLRTQRQNSDFLGYYDSLDGMFGGAMADEKDLFEQLISDELAELLDRAIDEMPEERRRVFILVRMENKTYQEAADMLHISVNTVKYHLKRAHAELQDKLSAYILLQILSFMLLSRLLHSLN</sequence>
<dbReference type="GO" id="GO:0003677">
    <property type="term" value="F:DNA binding"/>
    <property type="evidence" value="ECO:0007669"/>
    <property type="project" value="InterPro"/>
</dbReference>
<dbReference type="PANTHER" id="PTHR43133">
    <property type="entry name" value="RNA POLYMERASE ECF-TYPE SIGMA FACTO"/>
    <property type="match status" value="1"/>
</dbReference>
<evidence type="ECO:0000256" key="4">
    <source>
        <dbReference type="ARBA" id="ARBA00023163"/>
    </source>
</evidence>
<evidence type="ECO:0000256" key="1">
    <source>
        <dbReference type="ARBA" id="ARBA00010641"/>
    </source>
</evidence>
<dbReference type="RefSeq" id="WP_412442752.1">
    <property type="nucleotide sequence ID" value="NZ_CACRUT010000016.1"/>
</dbReference>
<dbReference type="GO" id="GO:0006352">
    <property type="term" value="P:DNA-templated transcription initiation"/>
    <property type="evidence" value="ECO:0007669"/>
    <property type="project" value="InterPro"/>
</dbReference>
<accession>A0A6N3F592</accession>
<evidence type="ECO:0000256" key="2">
    <source>
        <dbReference type="ARBA" id="ARBA00023015"/>
    </source>
</evidence>
<evidence type="ECO:0000313" key="7">
    <source>
        <dbReference type="EMBL" id="VYU47164.1"/>
    </source>
</evidence>
<reference evidence="7" key="1">
    <citation type="submission" date="2019-11" db="EMBL/GenBank/DDBJ databases">
        <authorList>
            <person name="Feng L."/>
        </authorList>
    </citation>
    <scope>NUCLEOTIDE SEQUENCE</scope>
    <source>
        <strain evidence="7">PclaraLFYP37</strain>
    </source>
</reference>
<keyword evidence="4" id="KW-0804">Transcription</keyword>
<dbReference type="InterPro" id="IPR013249">
    <property type="entry name" value="RNA_pol_sigma70_r4_t2"/>
</dbReference>
<dbReference type="InterPro" id="IPR007627">
    <property type="entry name" value="RNA_pol_sigma70_r2"/>
</dbReference>
<dbReference type="SUPFAM" id="SSF88946">
    <property type="entry name" value="Sigma2 domain of RNA polymerase sigma factors"/>
    <property type="match status" value="1"/>
</dbReference>
<dbReference type="EMBL" id="CACRUT010000016">
    <property type="protein sequence ID" value="VYU47164.1"/>
    <property type="molecule type" value="Genomic_DNA"/>
</dbReference>
<dbReference type="InterPro" id="IPR036388">
    <property type="entry name" value="WH-like_DNA-bd_sf"/>
</dbReference>
<proteinExistence type="inferred from homology"/>
<evidence type="ECO:0000256" key="3">
    <source>
        <dbReference type="ARBA" id="ARBA00023082"/>
    </source>
</evidence>
<dbReference type="SUPFAM" id="SSF88659">
    <property type="entry name" value="Sigma3 and sigma4 domains of RNA polymerase sigma factors"/>
    <property type="match status" value="1"/>
</dbReference>
<dbReference type="GO" id="GO:0016987">
    <property type="term" value="F:sigma factor activity"/>
    <property type="evidence" value="ECO:0007669"/>
    <property type="project" value="UniProtKB-KW"/>
</dbReference>
<dbReference type="InterPro" id="IPR013325">
    <property type="entry name" value="RNA_pol_sigma_r2"/>
</dbReference>
<evidence type="ECO:0000259" key="5">
    <source>
        <dbReference type="Pfam" id="PF04542"/>
    </source>
</evidence>
<dbReference type="Pfam" id="PF04542">
    <property type="entry name" value="Sigma70_r2"/>
    <property type="match status" value="1"/>
</dbReference>
<feature type="domain" description="RNA polymerase sigma factor 70 region 4 type 2" evidence="6">
    <location>
        <begin position="126"/>
        <end position="174"/>
    </location>
</feature>
<gene>
    <name evidence="7" type="primary">rpoE_3</name>
    <name evidence="7" type="ORF">PCLFYP37_03027</name>
</gene>
<comment type="similarity">
    <text evidence="1">Belongs to the sigma-70 factor family. ECF subfamily.</text>
</comment>